<protein>
    <recommendedName>
        <fullName evidence="4">Chromo domain-containing protein</fullName>
    </recommendedName>
</protein>
<evidence type="ECO:0000313" key="2">
    <source>
        <dbReference type="EMBL" id="KAF9521715.1"/>
    </source>
</evidence>
<name>A0A9P6E3A1_9AGAR</name>
<reference evidence="2" key="1">
    <citation type="submission" date="2020-11" db="EMBL/GenBank/DDBJ databases">
        <authorList>
            <consortium name="DOE Joint Genome Institute"/>
            <person name="Ahrendt S."/>
            <person name="Riley R."/>
            <person name="Andreopoulos W."/>
            <person name="Labutti K."/>
            <person name="Pangilinan J."/>
            <person name="Ruiz-Duenas F.J."/>
            <person name="Barrasa J.M."/>
            <person name="Sanchez-Garcia M."/>
            <person name="Camarero S."/>
            <person name="Miyauchi S."/>
            <person name="Serrano A."/>
            <person name="Linde D."/>
            <person name="Babiker R."/>
            <person name="Drula E."/>
            <person name="Ayuso-Fernandez I."/>
            <person name="Pacheco R."/>
            <person name="Padilla G."/>
            <person name="Ferreira P."/>
            <person name="Barriuso J."/>
            <person name="Kellner H."/>
            <person name="Castanera R."/>
            <person name="Alfaro M."/>
            <person name="Ramirez L."/>
            <person name="Pisabarro A.G."/>
            <person name="Kuo A."/>
            <person name="Tritt A."/>
            <person name="Lipzen A."/>
            <person name="He G."/>
            <person name="Yan M."/>
            <person name="Ng V."/>
            <person name="Cullen D."/>
            <person name="Martin F."/>
            <person name="Rosso M.-N."/>
            <person name="Henrissat B."/>
            <person name="Hibbett D."/>
            <person name="Martinez A.T."/>
            <person name="Grigoriev I.V."/>
        </authorList>
    </citation>
    <scope>NUCLEOTIDE SEQUENCE</scope>
    <source>
        <strain evidence="2">CBS 506.95</strain>
    </source>
</reference>
<evidence type="ECO:0008006" key="4">
    <source>
        <dbReference type="Google" id="ProtNLM"/>
    </source>
</evidence>
<gene>
    <name evidence="2" type="ORF">CPB83DRAFT_900372</name>
</gene>
<keyword evidence="3" id="KW-1185">Reference proteome</keyword>
<accession>A0A9P6E3A1</accession>
<feature type="compositionally biased region" description="Basic and acidic residues" evidence="1">
    <location>
        <begin position="193"/>
        <end position="204"/>
    </location>
</feature>
<evidence type="ECO:0000313" key="3">
    <source>
        <dbReference type="Proteomes" id="UP000807306"/>
    </source>
</evidence>
<sequence length="215" mass="25081">MLGDDGRDLSPITPIDEEDDPTLRIHVNHMHRIANDCGDLPAFNRDNKDRDPNMDKLFNDEPTTPFTTTGGDRQMVILDDGEIHLFPISNFRRSNIMEHALDHLPNSYPKPPPNKEGELIVDYIYHKEVVSGVVYYLVAWEGRDAGNSRWLKAQDLLNASSRIAEYEQWVHNKVRDERRERMIQMATEVIKRKEDARHRMESLERQTNQQHRGRG</sequence>
<dbReference type="EMBL" id="MU157998">
    <property type="protein sequence ID" value="KAF9521715.1"/>
    <property type="molecule type" value="Genomic_DNA"/>
</dbReference>
<proteinExistence type="predicted"/>
<dbReference type="SUPFAM" id="SSF54160">
    <property type="entry name" value="Chromo domain-like"/>
    <property type="match status" value="1"/>
</dbReference>
<dbReference type="Proteomes" id="UP000807306">
    <property type="component" value="Unassembled WGS sequence"/>
</dbReference>
<dbReference type="Gene3D" id="2.40.50.40">
    <property type="match status" value="1"/>
</dbReference>
<dbReference type="InterPro" id="IPR016197">
    <property type="entry name" value="Chromo-like_dom_sf"/>
</dbReference>
<feature type="compositionally biased region" description="Polar residues" evidence="1">
    <location>
        <begin position="205"/>
        <end position="215"/>
    </location>
</feature>
<feature type="region of interest" description="Disordered" evidence="1">
    <location>
        <begin position="45"/>
        <end position="68"/>
    </location>
</feature>
<organism evidence="2 3">
    <name type="scientific">Crepidotus variabilis</name>
    <dbReference type="NCBI Taxonomy" id="179855"/>
    <lineage>
        <taxon>Eukaryota</taxon>
        <taxon>Fungi</taxon>
        <taxon>Dikarya</taxon>
        <taxon>Basidiomycota</taxon>
        <taxon>Agaricomycotina</taxon>
        <taxon>Agaricomycetes</taxon>
        <taxon>Agaricomycetidae</taxon>
        <taxon>Agaricales</taxon>
        <taxon>Agaricineae</taxon>
        <taxon>Crepidotaceae</taxon>
        <taxon>Crepidotus</taxon>
    </lineage>
</organism>
<evidence type="ECO:0000256" key="1">
    <source>
        <dbReference type="SAM" id="MobiDB-lite"/>
    </source>
</evidence>
<dbReference type="AlphaFoldDB" id="A0A9P6E3A1"/>
<feature type="region of interest" description="Disordered" evidence="1">
    <location>
        <begin position="193"/>
        <end position="215"/>
    </location>
</feature>
<comment type="caution">
    <text evidence="2">The sequence shown here is derived from an EMBL/GenBank/DDBJ whole genome shotgun (WGS) entry which is preliminary data.</text>
</comment>
<feature type="compositionally biased region" description="Basic and acidic residues" evidence="1">
    <location>
        <begin position="45"/>
        <end position="59"/>
    </location>
</feature>